<feature type="compositionally biased region" description="Low complexity" evidence="1">
    <location>
        <begin position="266"/>
        <end position="280"/>
    </location>
</feature>
<dbReference type="AlphaFoldDB" id="A0A6G1KUE1"/>
<dbReference type="SUPFAM" id="SSF53098">
    <property type="entry name" value="Ribonuclease H-like"/>
    <property type="match status" value="1"/>
</dbReference>
<dbReference type="PANTHER" id="PTHR28083:SF1">
    <property type="entry name" value="GOOD FOR FULL DBP5 ACTIVITY PROTEIN 2"/>
    <property type="match status" value="1"/>
</dbReference>
<dbReference type="Pfam" id="PF21762">
    <property type="entry name" value="DEDDh_C"/>
    <property type="match status" value="1"/>
</dbReference>
<dbReference type="InterPro" id="IPR040151">
    <property type="entry name" value="Gfd2/YDR514C-like"/>
</dbReference>
<keyword evidence="4" id="KW-1185">Reference proteome</keyword>
<evidence type="ECO:0000256" key="1">
    <source>
        <dbReference type="SAM" id="MobiDB-lite"/>
    </source>
</evidence>
<dbReference type="Gene3D" id="3.30.420.10">
    <property type="entry name" value="Ribonuclease H-like superfamily/Ribonuclease H"/>
    <property type="match status" value="1"/>
</dbReference>
<protein>
    <recommendedName>
        <fullName evidence="2">Gfd2/YDR514C-like C-terminal domain-containing protein</fullName>
    </recommendedName>
</protein>
<accession>A0A6G1KUE1</accession>
<reference evidence="3" key="1">
    <citation type="journal article" date="2020" name="Stud. Mycol.">
        <title>101 Dothideomycetes genomes: a test case for predicting lifestyles and emergence of pathogens.</title>
        <authorList>
            <person name="Haridas S."/>
            <person name="Albert R."/>
            <person name="Binder M."/>
            <person name="Bloem J."/>
            <person name="Labutti K."/>
            <person name="Salamov A."/>
            <person name="Andreopoulos B."/>
            <person name="Baker S."/>
            <person name="Barry K."/>
            <person name="Bills G."/>
            <person name="Bluhm B."/>
            <person name="Cannon C."/>
            <person name="Castanera R."/>
            <person name="Culley D."/>
            <person name="Daum C."/>
            <person name="Ezra D."/>
            <person name="Gonzalez J."/>
            <person name="Henrissat B."/>
            <person name="Kuo A."/>
            <person name="Liang C."/>
            <person name="Lipzen A."/>
            <person name="Lutzoni F."/>
            <person name="Magnuson J."/>
            <person name="Mondo S."/>
            <person name="Nolan M."/>
            <person name="Ohm R."/>
            <person name="Pangilinan J."/>
            <person name="Park H.-J."/>
            <person name="Ramirez L."/>
            <person name="Alfaro M."/>
            <person name="Sun H."/>
            <person name="Tritt A."/>
            <person name="Yoshinaga Y."/>
            <person name="Zwiers L.-H."/>
            <person name="Turgeon B."/>
            <person name="Goodwin S."/>
            <person name="Spatafora J."/>
            <person name="Crous P."/>
            <person name="Grigoriev I."/>
        </authorList>
    </citation>
    <scope>NUCLEOTIDE SEQUENCE</scope>
    <source>
        <strain evidence="3">CBS 116005</strain>
    </source>
</reference>
<dbReference type="InterPro" id="IPR048519">
    <property type="entry name" value="Gfd2/YDR514C-like_C"/>
</dbReference>
<evidence type="ECO:0000259" key="2">
    <source>
        <dbReference type="Pfam" id="PF21762"/>
    </source>
</evidence>
<dbReference type="Proteomes" id="UP000799436">
    <property type="component" value="Unassembled WGS sequence"/>
</dbReference>
<evidence type="ECO:0000313" key="3">
    <source>
        <dbReference type="EMBL" id="KAF2764236.1"/>
    </source>
</evidence>
<sequence>MPYTTPVRQEITLLQHLLGITSAGTAREAPTDPVFISIDCEAFEHDQSKITEVGVAVLDCRDVSGLDPHGRQQWLNKMKYAHFRPVEYWNLVNKRFIKGCAESFNFGTTTWVMEADIAGVLKRVFRSPSQLANAATFDNDFAPEDRNVIFVGHGAANDEQYLRRLGFSLRTDAVISRTMDTQQLAGGGKKNGVALWRLALSLSLDAVNLHNAGNDAAYTLQALVAIALKEHVVPNSTLVDLAKLQGKAVKNPDKHNRRIAPQVWQGTATRRGSASTSTPATVHAVNRVRQVLSSKERRQHKTALRAAQASSLAKSP</sequence>
<feature type="domain" description="Gfd2/YDR514C-like C-terminal" evidence="2">
    <location>
        <begin position="34"/>
        <end position="226"/>
    </location>
</feature>
<dbReference type="OrthoDB" id="5953249at2759"/>
<dbReference type="InterPro" id="IPR036397">
    <property type="entry name" value="RNaseH_sf"/>
</dbReference>
<dbReference type="EMBL" id="ML995932">
    <property type="protein sequence ID" value="KAF2764236.1"/>
    <property type="molecule type" value="Genomic_DNA"/>
</dbReference>
<name>A0A6G1KUE1_9PEZI</name>
<feature type="region of interest" description="Disordered" evidence="1">
    <location>
        <begin position="293"/>
        <end position="316"/>
    </location>
</feature>
<gene>
    <name evidence="3" type="ORF">EJ03DRAFT_355936</name>
</gene>
<dbReference type="InterPro" id="IPR012337">
    <property type="entry name" value="RNaseH-like_sf"/>
</dbReference>
<dbReference type="GO" id="GO:0005634">
    <property type="term" value="C:nucleus"/>
    <property type="evidence" value="ECO:0007669"/>
    <property type="project" value="TreeGrafter"/>
</dbReference>
<evidence type="ECO:0000313" key="4">
    <source>
        <dbReference type="Proteomes" id="UP000799436"/>
    </source>
</evidence>
<dbReference type="PANTHER" id="PTHR28083">
    <property type="entry name" value="GOOD FOR FULL DBP5 ACTIVITY PROTEIN 2"/>
    <property type="match status" value="1"/>
</dbReference>
<dbReference type="GO" id="GO:0003676">
    <property type="term" value="F:nucleic acid binding"/>
    <property type="evidence" value="ECO:0007669"/>
    <property type="project" value="InterPro"/>
</dbReference>
<feature type="region of interest" description="Disordered" evidence="1">
    <location>
        <begin position="255"/>
        <end position="280"/>
    </location>
</feature>
<organism evidence="3 4">
    <name type="scientific">Teratosphaeria nubilosa</name>
    <dbReference type="NCBI Taxonomy" id="161662"/>
    <lineage>
        <taxon>Eukaryota</taxon>
        <taxon>Fungi</taxon>
        <taxon>Dikarya</taxon>
        <taxon>Ascomycota</taxon>
        <taxon>Pezizomycotina</taxon>
        <taxon>Dothideomycetes</taxon>
        <taxon>Dothideomycetidae</taxon>
        <taxon>Mycosphaerellales</taxon>
        <taxon>Teratosphaeriaceae</taxon>
        <taxon>Teratosphaeria</taxon>
    </lineage>
</organism>
<proteinExistence type="predicted"/>